<keyword evidence="3" id="KW-1185">Reference proteome</keyword>
<dbReference type="PANTHER" id="PTHR43606">
    <property type="entry name" value="PHOSPHATASE, PUTATIVE (AFU_ORTHOLOGUE AFUA_6G08710)-RELATED"/>
    <property type="match status" value="1"/>
</dbReference>
<dbReference type="Proteomes" id="UP001596417">
    <property type="component" value="Unassembled WGS sequence"/>
</dbReference>
<dbReference type="Pfam" id="PF09423">
    <property type="entry name" value="PhoD"/>
    <property type="match status" value="1"/>
</dbReference>
<dbReference type="AlphaFoldDB" id="A0ABD5YNF9"/>
<dbReference type="Gene3D" id="3.60.21.70">
    <property type="entry name" value="PhoD-like phosphatase"/>
    <property type="match status" value="1"/>
</dbReference>
<dbReference type="RefSeq" id="WP_390204413.1">
    <property type="nucleotide sequence ID" value="NZ_JBHTAX010000001.1"/>
</dbReference>
<evidence type="ECO:0000313" key="2">
    <source>
        <dbReference type="EMBL" id="MFC7188716.1"/>
    </source>
</evidence>
<reference evidence="2 3" key="1">
    <citation type="journal article" date="2019" name="Int. J. Syst. Evol. Microbiol.">
        <title>The Global Catalogue of Microorganisms (GCM) 10K type strain sequencing project: providing services to taxonomists for standard genome sequencing and annotation.</title>
        <authorList>
            <consortium name="The Broad Institute Genomics Platform"/>
            <consortium name="The Broad Institute Genome Sequencing Center for Infectious Disease"/>
            <person name="Wu L."/>
            <person name="Ma J."/>
        </authorList>
    </citation>
    <scope>NUCLEOTIDE SEQUENCE [LARGE SCALE GENOMIC DNA]</scope>
    <source>
        <strain evidence="2 3">RDMS1</strain>
    </source>
</reference>
<protein>
    <submittedName>
        <fullName evidence="2">Alkaline phosphatase D family protein</fullName>
    </submittedName>
</protein>
<dbReference type="CDD" id="cd07389">
    <property type="entry name" value="MPP_PhoD"/>
    <property type="match status" value="1"/>
</dbReference>
<dbReference type="EMBL" id="JBHTAX010000001">
    <property type="protein sequence ID" value="MFC7188716.1"/>
    <property type="molecule type" value="Genomic_DNA"/>
</dbReference>
<comment type="caution">
    <text evidence="2">The sequence shown here is derived from an EMBL/GenBank/DDBJ whole genome shotgun (WGS) entry which is preliminary data.</text>
</comment>
<sequence length="395" mass="45135">MLTCQDYQNGYYGAYSHVASEDVDFVVHLGDFIYESTAGQYKAPGSREYPDRELTLPSGHDLAHTVSDFRYLYNTYRSDPHLQRALEQHTMIAGWDDHEVANNRYWDYETDSPKLPPHSDGDDPEFATQVTAAGIQAWVEQMPARIEYNPEMEDLHEQFVLQRSFQFGDLTTLVLTDERLYRDPPPEIGGGDDSGRTMLGSDQLDWFLERVDSSDATWNVWANEVLTMPLKIGMADFEFYLNKDAWSGYQREHAQIMNHLNDEGVENFITLTGDFHTAMAGYQQTGYDLFKNDEEVGVEFMTPAITSVNLAEVLPGIDALDWFEISELAVTTTNPHVEFFDSTEWGYSVVEFTPEDCTYTAYSVDKNMNTQDATKQRLKTLRVPEGRVEIETVDS</sequence>
<dbReference type="InterPro" id="IPR018946">
    <property type="entry name" value="PhoD-like_MPP"/>
</dbReference>
<accession>A0ABD5YNF9</accession>
<evidence type="ECO:0000259" key="1">
    <source>
        <dbReference type="Pfam" id="PF09423"/>
    </source>
</evidence>
<proteinExistence type="predicted"/>
<feature type="domain" description="PhoD-like phosphatase metallophosphatase" evidence="1">
    <location>
        <begin position="2"/>
        <end position="359"/>
    </location>
</feature>
<dbReference type="PANTHER" id="PTHR43606:SF2">
    <property type="entry name" value="ALKALINE PHOSPHATASE FAMILY PROTEIN (AFU_ORTHOLOGUE AFUA_5G03860)"/>
    <property type="match status" value="1"/>
</dbReference>
<dbReference type="SUPFAM" id="SSF56300">
    <property type="entry name" value="Metallo-dependent phosphatases"/>
    <property type="match status" value="1"/>
</dbReference>
<dbReference type="InterPro" id="IPR052900">
    <property type="entry name" value="Phospholipid_Metab_Enz"/>
</dbReference>
<dbReference type="InterPro" id="IPR029052">
    <property type="entry name" value="Metallo-depent_PP-like"/>
</dbReference>
<gene>
    <name evidence="2" type="ORF">ACFQL7_01845</name>
</gene>
<name>A0ABD5YNF9_9EURY</name>
<organism evidence="2 3">
    <name type="scientific">Halocatena marina</name>
    <dbReference type="NCBI Taxonomy" id="2934937"/>
    <lineage>
        <taxon>Archaea</taxon>
        <taxon>Methanobacteriati</taxon>
        <taxon>Methanobacteriota</taxon>
        <taxon>Stenosarchaea group</taxon>
        <taxon>Halobacteria</taxon>
        <taxon>Halobacteriales</taxon>
        <taxon>Natronomonadaceae</taxon>
        <taxon>Halocatena</taxon>
    </lineage>
</organism>
<dbReference type="InterPro" id="IPR038607">
    <property type="entry name" value="PhoD-like_sf"/>
</dbReference>
<evidence type="ECO:0000313" key="3">
    <source>
        <dbReference type="Proteomes" id="UP001596417"/>
    </source>
</evidence>